<dbReference type="Proteomes" id="UP000033710">
    <property type="component" value="Unassembled WGS sequence"/>
</dbReference>
<organism evidence="1 2">
    <name type="scientific">Sporothrix schenckii 1099-18</name>
    <dbReference type="NCBI Taxonomy" id="1397361"/>
    <lineage>
        <taxon>Eukaryota</taxon>
        <taxon>Fungi</taxon>
        <taxon>Dikarya</taxon>
        <taxon>Ascomycota</taxon>
        <taxon>Pezizomycotina</taxon>
        <taxon>Sordariomycetes</taxon>
        <taxon>Sordariomycetidae</taxon>
        <taxon>Ophiostomatales</taxon>
        <taxon>Ophiostomataceae</taxon>
        <taxon>Sporothrix</taxon>
    </lineage>
</organism>
<dbReference type="RefSeq" id="XP_016591460.1">
    <property type="nucleotide sequence ID" value="XM_016734383.1"/>
</dbReference>
<reference evidence="1 2" key="1">
    <citation type="journal article" date="2014" name="BMC Genomics">
        <title>Comparative genomics of the major fungal agents of human and animal Sporotrichosis: Sporothrix schenckii and Sporothrix brasiliensis.</title>
        <authorList>
            <person name="Teixeira M.M."/>
            <person name="de Almeida L.G."/>
            <person name="Kubitschek-Barreira P."/>
            <person name="Alves F.L."/>
            <person name="Kioshima E.S."/>
            <person name="Abadio A.K."/>
            <person name="Fernandes L."/>
            <person name="Derengowski L.S."/>
            <person name="Ferreira K.S."/>
            <person name="Souza R.C."/>
            <person name="Ruiz J.C."/>
            <person name="de Andrade N.C."/>
            <person name="Paes H.C."/>
            <person name="Nicola A.M."/>
            <person name="Albuquerque P."/>
            <person name="Gerber A.L."/>
            <person name="Martins V.P."/>
            <person name="Peconick L.D."/>
            <person name="Neto A.V."/>
            <person name="Chaucanez C.B."/>
            <person name="Silva P.A."/>
            <person name="Cunha O.L."/>
            <person name="de Oliveira F.F."/>
            <person name="dos Santos T.C."/>
            <person name="Barros A.L."/>
            <person name="Soares M.A."/>
            <person name="de Oliveira L.M."/>
            <person name="Marini M.M."/>
            <person name="Villalobos-Duno H."/>
            <person name="Cunha M.M."/>
            <person name="de Hoog S."/>
            <person name="da Silveira J.F."/>
            <person name="Henrissat B."/>
            <person name="Nino-Vega G.A."/>
            <person name="Cisalpino P.S."/>
            <person name="Mora-Montes H.M."/>
            <person name="Almeida S.R."/>
            <person name="Stajich J.E."/>
            <person name="Lopes-Bezerra L.M."/>
            <person name="Vasconcelos A.T."/>
            <person name="Felipe M.S."/>
        </authorList>
    </citation>
    <scope>NUCLEOTIDE SEQUENCE [LARGE SCALE GENOMIC DNA]</scope>
    <source>
        <strain evidence="1 2">1099-18</strain>
    </source>
</reference>
<dbReference type="GO" id="GO:0006006">
    <property type="term" value="P:glucose metabolic process"/>
    <property type="evidence" value="ECO:0007669"/>
    <property type="project" value="TreeGrafter"/>
</dbReference>
<name>A0A0F2MI98_SPOSC</name>
<dbReference type="PANTHER" id="PTHR10091">
    <property type="entry name" value="ALDOSE-1-EPIMERASE"/>
    <property type="match status" value="1"/>
</dbReference>
<dbReference type="PROSITE" id="PS00545">
    <property type="entry name" value="ALDOSE_1_EPIMERASE"/>
    <property type="match status" value="1"/>
</dbReference>
<accession>A0A0F2MI98</accession>
<dbReference type="InterPro" id="IPR008183">
    <property type="entry name" value="Aldose_1/G6P_1-epimerase"/>
</dbReference>
<dbReference type="Gene3D" id="2.70.98.10">
    <property type="match status" value="1"/>
</dbReference>
<protein>
    <submittedName>
        <fullName evidence="1">Aldose 1-epimerase</fullName>
    </submittedName>
</protein>
<dbReference type="GO" id="GO:0033499">
    <property type="term" value="P:galactose catabolic process via UDP-galactose, Leloir pathway"/>
    <property type="evidence" value="ECO:0007669"/>
    <property type="project" value="TreeGrafter"/>
</dbReference>
<dbReference type="KEGG" id="ssck:SPSK_07726"/>
<dbReference type="OrthoDB" id="274691at2759"/>
<evidence type="ECO:0000313" key="1">
    <source>
        <dbReference type="EMBL" id="KJR88784.1"/>
    </source>
</evidence>
<proteinExistence type="predicted"/>
<dbReference type="GO" id="GO:0004034">
    <property type="term" value="F:aldose 1-epimerase activity"/>
    <property type="evidence" value="ECO:0007669"/>
    <property type="project" value="TreeGrafter"/>
</dbReference>
<dbReference type="AlphaFoldDB" id="A0A0F2MI98"/>
<dbReference type="GO" id="GO:0030246">
    <property type="term" value="F:carbohydrate binding"/>
    <property type="evidence" value="ECO:0007669"/>
    <property type="project" value="InterPro"/>
</dbReference>
<sequence>MDGSAFTFLARGAIIQHFEIHGIDIVQGFPTTELYASHNSPYFGETIGRFANRIGGAAIKVPGGLNGKESYPLAANNGVNALHGGVDGWGKRTWDGPSPVGVNREVPGLSPSTLDKGGETVQFTLVSPDGDEGYPGTVNVSVKYSVGKQKLPEKDGVEATVLVIEYEAELVDGAEETVINMTNHSYFNLGNLPTIEGTVVELGSTKYLPVDDGGIPTAGPSTFEGVDTAKPFTLGATDPDVDDCFIVNDKPTSVPIDTRGEPLTRHLAAHHPNTGIHLEVLSTEPAFQFYTGKYIDVPAVGGLPARVARSAFCLEPSRYVNASNVADWKDMVLLKKGGPKYGSRIVYRAWKE</sequence>
<dbReference type="InterPro" id="IPR014718">
    <property type="entry name" value="GH-type_carb-bd"/>
</dbReference>
<dbReference type="SUPFAM" id="SSF74650">
    <property type="entry name" value="Galactose mutarotase-like"/>
    <property type="match status" value="1"/>
</dbReference>
<gene>
    <name evidence="1" type="ORF">SPSK_07726</name>
</gene>
<comment type="caution">
    <text evidence="1">The sequence shown here is derived from an EMBL/GenBank/DDBJ whole genome shotgun (WGS) entry which is preliminary data.</text>
</comment>
<dbReference type="InterPro" id="IPR011013">
    <property type="entry name" value="Gal_mutarotase_sf_dom"/>
</dbReference>
<dbReference type="InterPro" id="IPR018052">
    <property type="entry name" value="Ald1_epimerase_CS"/>
</dbReference>
<dbReference type="Pfam" id="PF01263">
    <property type="entry name" value="Aldose_epim"/>
    <property type="match status" value="1"/>
</dbReference>
<dbReference type="PANTHER" id="PTHR10091:SF0">
    <property type="entry name" value="GALACTOSE MUTAROTASE"/>
    <property type="match status" value="1"/>
</dbReference>
<dbReference type="EMBL" id="AXCR01000004">
    <property type="protein sequence ID" value="KJR88784.1"/>
    <property type="molecule type" value="Genomic_DNA"/>
</dbReference>
<dbReference type="GeneID" id="27669660"/>
<evidence type="ECO:0000313" key="2">
    <source>
        <dbReference type="Proteomes" id="UP000033710"/>
    </source>
</evidence>
<reference evidence="1 2" key="2">
    <citation type="journal article" date="2015" name="Eukaryot. Cell">
        <title>Asexual propagation of a virulent clone complex in a human and feline outbreak of sporotrichosis.</title>
        <authorList>
            <person name="Teixeira Mde M."/>
            <person name="Rodrigues A.M."/>
            <person name="Tsui C.K."/>
            <person name="de Almeida L.G."/>
            <person name="Van Diepeningen A.D."/>
            <person name="van den Ende B.G."/>
            <person name="Fernandes G.F."/>
            <person name="Kano R."/>
            <person name="Hamelin R.C."/>
            <person name="Lopes-Bezerra L.M."/>
            <person name="Vasconcelos A.T."/>
            <person name="de Hoog S."/>
            <person name="de Camargo Z.P."/>
            <person name="Felipe M.S."/>
        </authorList>
    </citation>
    <scope>NUCLEOTIDE SEQUENCE [LARGE SCALE GENOMIC DNA]</scope>
    <source>
        <strain evidence="1 2">1099-18</strain>
    </source>
</reference>
<dbReference type="VEuPathDB" id="FungiDB:SPSK_07726"/>